<dbReference type="InterPro" id="IPR027417">
    <property type="entry name" value="P-loop_NTPase"/>
</dbReference>
<sequence>MADPLLIFTHIPKTGGLTMRRIIDQHFAPREIFRYPPHRAARSLRRLTPEESEPFRCVYGHCPFGVHRYFHKPFQYIAMLRDPVSRIISMYYFIRSSPSNKMHDMVSRMSLEEFVHSKNSRIKIPLSNHQTRFLSGKKNPDLAKALENVRKHYAFVGITEMYPESVFMLNRTLGWKHIPYTKENVTKNKPKKAPVSEEVIRYLKEKNELDYRLYEFCKKRLLRSIKQLSPAEKRQMDRFVRIHQ</sequence>
<dbReference type="AlphaFoldDB" id="A0A1H8AVV1"/>
<dbReference type="PANTHER" id="PTHR32301:SF6">
    <property type="entry name" value="GOLVESIN-RELATED"/>
    <property type="match status" value="1"/>
</dbReference>
<reference evidence="1 2" key="1">
    <citation type="submission" date="2016-10" db="EMBL/GenBank/DDBJ databases">
        <authorList>
            <person name="de Groot N.N."/>
        </authorList>
    </citation>
    <scope>NUCLEOTIDE SEQUENCE [LARGE SCALE GENOMIC DNA]</scope>
    <source>
        <strain evidence="1 2">DSM 46701</strain>
    </source>
</reference>
<dbReference type="SUPFAM" id="SSF52540">
    <property type="entry name" value="P-loop containing nucleoside triphosphate hydrolases"/>
    <property type="match status" value="1"/>
</dbReference>
<dbReference type="STRING" id="1173111.SAMN05444955_101326"/>
<protein>
    <submittedName>
        <fullName evidence="1">Sulfotransferase family protein</fullName>
    </submittedName>
</protein>
<dbReference type="InterPro" id="IPR005331">
    <property type="entry name" value="Sulfotransferase"/>
</dbReference>
<name>A0A1H8AVV1_9BACL</name>
<dbReference type="GO" id="GO:0008146">
    <property type="term" value="F:sulfotransferase activity"/>
    <property type="evidence" value="ECO:0007669"/>
    <property type="project" value="InterPro"/>
</dbReference>
<dbReference type="Pfam" id="PF03567">
    <property type="entry name" value="Sulfotransfer_2"/>
    <property type="match status" value="1"/>
</dbReference>
<dbReference type="InterPro" id="IPR053259">
    <property type="entry name" value="Golvesin-related_Golgi"/>
</dbReference>
<keyword evidence="2" id="KW-1185">Reference proteome</keyword>
<proteinExistence type="predicted"/>
<dbReference type="OrthoDB" id="7981249at2"/>
<evidence type="ECO:0000313" key="2">
    <source>
        <dbReference type="Proteomes" id="UP000199695"/>
    </source>
</evidence>
<dbReference type="Proteomes" id="UP000199695">
    <property type="component" value="Unassembled WGS sequence"/>
</dbReference>
<dbReference type="PANTHER" id="PTHR32301">
    <property type="entry name" value="COUNTIN RECEPTOR CNR3-RELATED"/>
    <property type="match status" value="1"/>
</dbReference>
<accession>A0A1H8AVV1</accession>
<evidence type="ECO:0000313" key="1">
    <source>
        <dbReference type="EMBL" id="SEM73647.1"/>
    </source>
</evidence>
<dbReference type="Gene3D" id="3.40.50.300">
    <property type="entry name" value="P-loop containing nucleotide triphosphate hydrolases"/>
    <property type="match status" value="1"/>
</dbReference>
<organism evidence="1 2">
    <name type="scientific">Lihuaxuella thermophila</name>
    <dbReference type="NCBI Taxonomy" id="1173111"/>
    <lineage>
        <taxon>Bacteria</taxon>
        <taxon>Bacillati</taxon>
        <taxon>Bacillota</taxon>
        <taxon>Bacilli</taxon>
        <taxon>Bacillales</taxon>
        <taxon>Thermoactinomycetaceae</taxon>
        <taxon>Lihuaxuella</taxon>
    </lineage>
</organism>
<keyword evidence="1" id="KW-0808">Transferase</keyword>
<dbReference type="GO" id="GO:0016020">
    <property type="term" value="C:membrane"/>
    <property type="evidence" value="ECO:0007669"/>
    <property type="project" value="InterPro"/>
</dbReference>
<dbReference type="RefSeq" id="WP_089964610.1">
    <property type="nucleotide sequence ID" value="NZ_FOCQ01000001.1"/>
</dbReference>
<gene>
    <name evidence="1" type="ORF">SAMN05444955_101326</name>
</gene>
<dbReference type="EMBL" id="FOCQ01000001">
    <property type="protein sequence ID" value="SEM73647.1"/>
    <property type="molecule type" value="Genomic_DNA"/>
</dbReference>